<evidence type="ECO:0000313" key="1">
    <source>
        <dbReference type="EMBL" id="JAH03164.1"/>
    </source>
</evidence>
<reference evidence="1" key="1">
    <citation type="submission" date="2014-11" db="EMBL/GenBank/DDBJ databases">
        <authorList>
            <person name="Amaro Gonzalez C."/>
        </authorList>
    </citation>
    <scope>NUCLEOTIDE SEQUENCE</scope>
</reference>
<dbReference type="AlphaFoldDB" id="A0A0E9PF39"/>
<name>A0A0E9PF39_ANGAN</name>
<sequence>MLCLLRMLVLIHCHHYHLKRGQKSADYIH</sequence>
<proteinExistence type="predicted"/>
<organism evidence="1">
    <name type="scientific">Anguilla anguilla</name>
    <name type="common">European freshwater eel</name>
    <name type="synonym">Muraena anguilla</name>
    <dbReference type="NCBI Taxonomy" id="7936"/>
    <lineage>
        <taxon>Eukaryota</taxon>
        <taxon>Metazoa</taxon>
        <taxon>Chordata</taxon>
        <taxon>Craniata</taxon>
        <taxon>Vertebrata</taxon>
        <taxon>Euteleostomi</taxon>
        <taxon>Actinopterygii</taxon>
        <taxon>Neopterygii</taxon>
        <taxon>Teleostei</taxon>
        <taxon>Anguilliformes</taxon>
        <taxon>Anguillidae</taxon>
        <taxon>Anguilla</taxon>
    </lineage>
</organism>
<accession>A0A0E9PF39</accession>
<dbReference type="EMBL" id="GBXM01105413">
    <property type="protein sequence ID" value="JAH03164.1"/>
    <property type="molecule type" value="Transcribed_RNA"/>
</dbReference>
<reference evidence="1" key="2">
    <citation type="journal article" date="2015" name="Fish Shellfish Immunol.">
        <title>Early steps in the European eel (Anguilla anguilla)-Vibrio vulnificus interaction in the gills: Role of the RtxA13 toxin.</title>
        <authorList>
            <person name="Callol A."/>
            <person name="Pajuelo D."/>
            <person name="Ebbesson L."/>
            <person name="Teles M."/>
            <person name="MacKenzie S."/>
            <person name="Amaro C."/>
        </authorList>
    </citation>
    <scope>NUCLEOTIDE SEQUENCE</scope>
</reference>
<protein>
    <submittedName>
        <fullName evidence="1">Uncharacterized protein</fullName>
    </submittedName>
</protein>